<dbReference type="Pfam" id="PF13962">
    <property type="entry name" value="PGG"/>
    <property type="match status" value="1"/>
</dbReference>
<keyword evidence="1" id="KW-0812">Transmembrane</keyword>
<dbReference type="PANTHER" id="PTHR24177:SF329">
    <property type="entry name" value="ANKYRIN REPEAT PROTEIN"/>
    <property type="match status" value="1"/>
</dbReference>
<dbReference type="Proteomes" id="UP000290289">
    <property type="component" value="Chromosome 17"/>
</dbReference>
<protein>
    <recommendedName>
        <fullName evidence="2">PGG domain-containing protein</fullName>
    </recommendedName>
</protein>
<feature type="transmembrane region" description="Helical" evidence="1">
    <location>
        <begin position="675"/>
        <end position="700"/>
    </location>
</feature>
<feature type="transmembrane region" description="Helical" evidence="1">
    <location>
        <begin position="631"/>
        <end position="654"/>
    </location>
</feature>
<dbReference type="InterPro" id="IPR002110">
    <property type="entry name" value="Ankyrin_rpt"/>
</dbReference>
<organism evidence="3 4">
    <name type="scientific">Malus domestica</name>
    <name type="common">Apple</name>
    <name type="synonym">Pyrus malus</name>
    <dbReference type="NCBI Taxonomy" id="3750"/>
    <lineage>
        <taxon>Eukaryota</taxon>
        <taxon>Viridiplantae</taxon>
        <taxon>Streptophyta</taxon>
        <taxon>Embryophyta</taxon>
        <taxon>Tracheophyta</taxon>
        <taxon>Spermatophyta</taxon>
        <taxon>Magnoliopsida</taxon>
        <taxon>eudicotyledons</taxon>
        <taxon>Gunneridae</taxon>
        <taxon>Pentapetalae</taxon>
        <taxon>rosids</taxon>
        <taxon>fabids</taxon>
        <taxon>Rosales</taxon>
        <taxon>Rosaceae</taxon>
        <taxon>Amygdaloideae</taxon>
        <taxon>Maleae</taxon>
        <taxon>Malus</taxon>
    </lineage>
</organism>
<dbReference type="EMBL" id="RDQH01000343">
    <property type="protein sequence ID" value="RXH69502.1"/>
    <property type="molecule type" value="Genomic_DNA"/>
</dbReference>
<dbReference type="AlphaFoldDB" id="A0A498HHY0"/>
<dbReference type="Pfam" id="PF12796">
    <property type="entry name" value="Ank_2"/>
    <property type="match status" value="2"/>
</dbReference>
<dbReference type="Pfam" id="PF14223">
    <property type="entry name" value="Retrotran_gag_2"/>
    <property type="match status" value="1"/>
</dbReference>
<name>A0A498HHY0_MALDO</name>
<evidence type="ECO:0000256" key="1">
    <source>
        <dbReference type="SAM" id="Phobius"/>
    </source>
</evidence>
<dbReference type="InterPro" id="IPR026961">
    <property type="entry name" value="PGG_dom"/>
</dbReference>
<evidence type="ECO:0000313" key="3">
    <source>
        <dbReference type="EMBL" id="RXH69502.1"/>
    </source>
</evidence>
<evidence type="ECO:0000259" key="2">
    <source>
        <dbReference type="Pfam" id="PF13962"/>
    </source>
</evidence>
<keyword evidence="1" id="KW-0472">Membrane</keyword>
<keyword evidence="1" id="KW-1133">Transmembrane helix</keyword>
<dbReference type="Gene3D" id="1.25.40.20">
    <property type="entry name" value="Ankyrin repeat-containing domain"/>
    <property type="match status" value="2"/>
</dbReference>
<reference evidence="3 4" key="1">
    <citation type="submission" date="2018-10" db="EMBL/GenBank/DDBJ databases">
        <title>A high-quality apple genome assembly.</title>
        <authorList>
            <person name="Hu J."/>
        </authorList>
    </citation>
    <scope>NUCLEOTIDE SEQUENCE [LARGE SCALE GENOMIC DNA]</scope>
    <source>
        <strain evidence="4">cv. HFTH1</strain>
        <tissue evidence="3">Young leaf</tissue>
    </source>
</reference>
<feature type="transmembrane region" description="Helical" evidence="1">
    <location>
        <begin position="592"/>
        <end position="611"/>
    </location>
</feature>
<accession>A0A498HHY0</accession>
<dbReference type="PANTHER" id="PTHR24177">
    <property type="entry name" value="CASKIN"/>
    <property type="match status" value="1"/>
</dbReference>
<feature type="domain" description="PGG" evidence="2">
    <location>
        <begin position="585"/>
        <end position="698"/>
    </location>
</feature>
<dbReference type="STRING" id="3750.A0A498HHY0"/>
<gene>
    <name evidence="3" type="ORF">DVH24_037286</name>
</gene>
<keyword evidence="4" id="KW-1185">Reference proteome</keyword>
<dbReference type="SUPFAM" id="SSF48403">
    <property type="entry name" value="Ankyrin repeat"/>
    <property type="match status" value="2"/>
</dbReference>
<dbReference type="GO" id="GO:0016020">
    <property type="term" value="C:membrane"/>
    <property type="evidence" value="ECO:0007669"/>
    <property type="project" value="TreeGrafter"/>
</dbReference>
<dbReference type="SMART" id="SM00248">
    <property type="entry name" value="ANK"/>
    <property type="match status" value="9"/>
</dbReference>
<evidence type="ECO:0000313" key="4">
    <source>
        <dbReference type="Proteomes" id="UP000290289"/>
    </source>
</evidence>
<dbReference type="InterPro" id="IPR036770">
    <property type="entry name" value="Ankyrin_rpt-contain_sf"/>
</dbReference>
<proteinExistence type="predicted"/>
<sequence>MAAASSTTIVPQILDGEHDYKDWSVRVKTYLLSKDLWDVVESEPPEQGGVFKYKDSWKNNAEALHAIQLSCGSRTFPSIRDKTTAKAAWDTLEALFNREKRKLFNIQDRDEMEWRDYQDFFAAVRRGDLDETKKFLDEHADARVRMDSLGTALHNAVIFKQERIVEELVKRMTEEELEKQSSDGWTALAYAARDNLNMVKCIVLKNHNLIGIAEEGRQMTPILIAAMHDRWDIVRYLYSLIPPIYLLPHEGSEGSYSSQLIVFCLFAKQFGNLTAFNRINFSALCFIPKLAYTRGQGRYTPLSAIASVPSAFMSGTSLKFWQSLIYKCIHIEDAGSIGGFYINVESQENEQGNQGNSTGVCVLDGGERDWGLRSLALAGIRDVIVSAFGLLQGLPSRLSDFFGISRIRKLKLTHVRSRQILDCMCDEIRQLNDEEMRDGLVYEAVYSAVQNGIVEVVISICKARPELLFRGLEDGKNIFQYAIECRQENVYSLIYGVDQRNLITTLRDKYDNSILHYAGKLSPLASKKLDRIAGAAFQMQRERQWYKEVESIVVPLSGASSLNKDGLTPPELFTEKHKELLKDGEKWMRSAAKSYTVVNALIITIMFAAVYTVPGGNNQMTGFPIFLNGKVFLVFIGSDAISLCTSATSALIFLSILTSRYAEDDFLKSLPTKMILGLSALLISIASMMVAFSSALFIMFQDKLWFIYPFIFLAAIPVILFIGMQLPLLFMIFKSTYCERVFNEKIKQLSMAAELNRVENPDDIQRRDYQAFFAAVRSGDWNETKLFLDQHADATGRKDSLGTALHNAVLMGHEQIVEELVKLMTEEELEMQSSDGWTALAYAAARDNLKMVKCMVTKNTKLLGIAVEGRQMTPILIAAMYDRWDIARYLYSHPDFPLQDLVAFKGAYGSQLLVFCLFAKQFGNLTALNRINFSALCCIPMLAYTRGQGRYSPLSAIASVPSAFLSGTSLKFWQSLIYTCFGLLQGLPSRLSEFFGINRIRDLKLIHCRSRQILDFMCDEIKQLTDEEMRDGLVYEAVYSAVQNGIVEVVIHLCQARPELLFRGLENGKNIFHYAVECRQENVYSLIYGVGQRNLITTLRDNSDNSILHYAGMLSPLASKKLDGIPGAALQMQRERQWYKLRLVLQLFLKSSTENTIIRIGVSASKPICSQNLDIKSKD</sequence>
<feature type="transmembrane region" description="Helical" evidence="1">
    <location>
        <begin position="706"/>
        <end position="733"/>
    </location>
</feature>
<comment type="caution">
    <text evidence="3">The sequence shown here is derived from an EMBL/GenBank/DDBJ whole genome shotgun (WGS) entry which is preliminary data.</text>
</comment>